<feature type="compositionally biased region" description="Basic and acidic residues" evidence="1">
    <location>
        <begin position="21"/>
        <end position="36"/>
    </location>
</feature>
<name>A0A7G1KI83_9NOCA</name>
<dbReference type="AlphaFoldDB" id="A0A7G1KI83"/>
<reference evidence="2 3" key="1">
    <citation type="submission" date="2020-08" db="EMBL/GenBank/DDBJ databases">
        <title>Genome Sequencing of Nocardia wallacei strain FMUON74 and assembly.</title>
        <authorList>
            <person name="Toyokawa M."/>
            <person name="Uesaka K."/>
        </authorList>
    </citation>
    <scope>NUCLEOTIDE SEQUENCE [LARGE SCALE GENOMIC DNA]</scope>
    <source>
        <strain evidence="2 3">FMUON74</strain>
    </source>
</reference>
<organism evidence="2 3">
    <name type="scientific">Nocardia wallacei</name>
    <dbReference type="NCBI Taxonomy" id="480035"/>
    <lineage>
        <taxon>Bacteria</taxon>
        <taxon>Bacillati</taxon>
        <taxon>Actinomycetota</taxon>
        <taxon>Actinomycetes</taxon>
        <taxon>Mycobacteriales</taxon>
        <taxon>Nocardiaceae</taxon>
        <taxon>Nocardia</taxon>
    </lineage>
</organism>
<feature type="compositionally biased region" description="Polar residues" evidence="1">
    <location>
        <begin position="1"/>
        <end position="16"/>
    </location>
</feature>
<dbReference type="KEGG" id="nwl:NWFMUON74_16650"/>
<evidence type="ECO:0000313" key="3">
    <source>
        <dbReference type="Proteomes" id="UP000516173"/>
    </source>
</evidence>
<dbReference type="EMBL" id="AP023396">
    <property type="protein sequence ID" value="BCK53893.1"/>
    <property type="molecule type" value="Genomic_DNA"/>
</dbReference>
<evidence type="ECO:0000256" key="1">
    <source>
        <dbReference type="SAM" id="MobiDB-lite"/>
    </source>
</evidence>
<protein>
    <submittedName>
        <fullName evidence="2">Uncharacterized protein</fullName>
    </submittedName>
</protein>
<accession>A0A7G1KI83</accession>
<sequence length="59" mass="6312">MPPWTPKNTEAASELSSGAICRREEPETDAARVDRSERGLRIRAGRVAARIHAPGASVG</sequence>
<keyword evidence="3" id="KW-1185">Reference proteome</keyword>
<gene>
    <name evidence="2" type="ORF">NWFMUON74_16650</name>
</gene>
<proteinExistence type="predicted"/>
<dbReference type="Proteomes" id="UP000516173">
    <property type="component" value="Chromosome"/>
</dbReference>
<evidence type="ECO:0000313" key="2">
    <source>
        <dbReference type="EMBL" id="BCK53893.1"/>
    </source>
</evidence>
<feature type="region of interest" description="Disordered" evidence="1">
    <location>
        <begin position="1"/>
        <end position="36"/>
    </location>
</feature>